<evidence type="ECO:0000256" key="3">
    <source>
        <dbReference type="ARBA" id="ARBA00022664"/>
    </source>
</evidence>
<dbReference type="Gene3D" id="2.30.30.100">
    <property type="match status" value="1"/>
</dbReference>
<evidence type="ECO:0000256" key="1">
    <source>
        <dbReference type="ARBA" id="ARBA00004123"/>
    </source>
</evidence>
<dbReference type="AlphaFoldDB" id="A0A915EJP2"/>
<name>A0A915EJP2_9BILA</name>
<dbReference type="InterPro" id="IPR010920">
    <property type="entry name" value="LSM_dom_sf"/>
</dbReference>
<evidence type="ECO:0000256" key="4">
    <source>
        <dbReference type="ARBA" id="ARBA00022728"/>
    </source>
</evidence>
<dbReference type="Proteomes" id="UP000887574">
    <property type="component" value="Unplaced"/>
</dbReference>
<keyword evidence="8 10" id="KW-0687">Ribonucleoprotein</keyword>
<comment type="subcellular location">
    <subcellularLocation>
        <location evidence="1 10">Nucleus</location>
    </subcellularLocation>
</comment>
<evidence type="ECO:0000256" key="2">
    <source>
        <dbReference type="ARBA" id="ARBA00007927"/>
    </source>
</evidence>
<evidence type="ECO:0000256" key="8">
    <source>
        <dbReference type="ARBA" id="ARBA00023274"/>
    </source>
</evidence>
<reference evidence="13" key="1">
    <citation type="submission" date="2022-11" db="UniProtKB">
        <authorList>
            <consortium name="WormBaseParasite"/>
        </authorList>
    </citation>
    <scope>IDENTIFICATION</scope>
</reference>
<dbReference type="SUPFAM" id="SSF50182">
    <property type="entry name" value="Sm-like ribonucleoproteins"/>
    <property type="match status" value="1"/>
</dbReference>
<sequence length="112" mass="12726">MDPAKYQYFSPFFVNRIALTDIGESKSLALGILVCLDKIIKINLIRDQDVDHSAFEPEAILERPDRKPIVCKLKWGMEYRGILMSVDGYMNVHLANTEEYIDGTNTGALEKC</sequence>
<comment type="function">
    <text evidence="10">Plays a role in pre-mRNA splicing as a core component of the spliceosomal U1, U2, U4 and U5 small nuclear ribonucleoproteins (snRNPs), the building blocks of the spliceosome.</text>
</comment>
<evidence type="ECO:0000256" key="9">
    <source>
        <dbReference type="ARBA" id="ARBA00030144"/>
    </source>
</evidence>
<evidence type="ECO:0000259" key="11">
    <source>
        <dbReference type="PROSITE" id="PS52002"/>
    </source>
</evidence>
<dbReference type="SMART" id="SM00651">
    <property type="entry name" value="Sm"/>
    <property type="match status" value="1"/>
</dbReference>
<keyword evidence="3 10" id="KW-0507">mRNA processing</keyword>
<keyword evidence="7 10" id="KW-0539">Nucleus</keyword>
<dbReference type="GO" id="GO:0005685">
    <property type="term" value="C:U1 snRNP"/>
    <property type="evidence" value="ECO:0007669"/>
    <property type="project" value="TreeGrafter"/>
</dbReference>
<dbReference type="GO" id="GO:0000398">
    <property type="term" value="P:mRNA splicing, via spliceosome"/>
    <property type="evidence" value="ECO:0007669"/>
    <property type="project" value="InterPro"/>
</dbReference>
<organism evidence="12 13">
    <name type="scientific">Ditylenchus dipsaci</name>
    <dbReference type="NCBI Taxonomy" id="166011"/>
    <lineage>
        <taxon>Eukaryota</taxon>
        <taxon>Metazoa</taxon>
        <taxon>Ecdysozoa</taxon>
        <taxon>Nematoda</taxon>
        <taxon>Chromadorea</taxon>
        <taxon>Rhabditida</taxon>
        <taxon>Tylenchina</taxon>
        <taxon>Tylenchomorpha</taxon>
        <taxon>Sphaerularioidea</taxon>
        <taxon>Anguinidae</taxon>
        <taxon>Anguininae</taxon>
        <taxon>Ditylenchus</taxon>
    </lineage>
</organism>
<evidence type="ECO:0000256" key="5">
    <source>
        <dbReference type="ARBA" id="ARBA00022884"/>
    </source>
</evidence>
<evidence type="ECO:0000256" key="6">
    <source>
        <dbReference type="ARBA" id="ARBA00023187"/>
    </source>
</evidence>
<dbReference type="GO" id="GO:0034715">
    <property type="term" value="C:pICln-Sm protein complex"/>
    <property type="evidence" value="ECO:0007669"/>
    <property type="project" value="TreeGrafter"/>
</dbReference>
<proteinExistence type="inferred from homology"/>
<dbReference type="WBParaSite" id="jg7022">
    <property type="protein sequence ID" value="jg7022"/>
    <property type="gene ID" value="jg7022"/>
</dbReference>
<keyword evidence="6 10" id="KW-0508">mRNA splicing</keyword>
<dbReference type="PROSITE" id="PS52002">
    <property type="entry name" value="SM"/>
    <property type="match status" value="1"/>
</dbReference>
<keyword evidence="4 10" id="KW-0747">Spliceosome</keyword>
<dbReference type="InterPro" id="IPR001163">
    <property type="entry name" value="Sm_dom_euk/arc"/>
</dbReference>
<dbReference type="PANTHER" id="PTHR11021:SF0">
    <property type="entry name" value="SMALL NUCLEAR RIBONUCLEOPROTEIN F"/>
    <property type="match status" value="1"/>
</dbReference>
<keyword evidence="12" id="KW-1185">Reference proteome</keyword>
<dbReference type="GO" id="GO:0003723">
    <property type="term" value="F:RNA binding"/>
    <property type="evidence" value="ECO:0007669"/>
    <property type="project" value="UniProtKB-UniRule"/>
</dbReference>
<evidence type="ECO:0000256" key="10">
    <source>
        <dbReference type="PIRNR" id="PIRNR006609"/>
    </source>
</evidence>
<evidence type="ECO:0000256" key="7">
    <source>
        <dbReference type="ARBA" id="ARBA00023242"/>
    </source>
</evidence>
<dbReference type="GO" id="GO:0071013">
    <property type="term" value="C:catalytic step 2 spliceosome"/>
    <property type="evidence" value="ECO:0007669"/>
    <property type="project" value="TreeGrafter"/>
</dbReference>
<dbReference type="InterPro" id="IPR034100">
    <property type="entry name" value="Sm_F"/>
</dbReference>
<keyword evidence="5 10" id="KW-0694">RNA-binding</keyword>
<feature type="domain" description="Sm" evidence="11">
    <location>
        <begin position="56"/>
        <end position="112"/>
    </location>
</feature>
<dbReference type="CDD" id="cd01722">
    <property type="entry name" value="Sm_F"/>
    <property type="match status" value="1"/>
</dbReference>
<dbReference type="PANTHER" id="PTHR11021">
    <property type="entry name" value="SMALL NUCLEAR RIBONUCLEOPROTEIN F SNRNP-F"/>
    <property type="match status" value="1"/>
</dbReference>
<evidence type="ECO:0000313" key="13">
    <source>
        <dbReference type="WBParaSite" id="jg7022"/>
    </source>
</evidence>
<accession>A0A915EJP2</accession>
<protein>
    <recommendedName>
        <fullName evidence="9">Sm protein F</fullName>
    </recommendedName>
</protein>
<dbReference type="InterPro" id="IPR047575">
    <property type="entry name" value="Sm"/>
</dbReference>
<dbReference type="InterPro" id="IPR016487">
    <property type="entry name" value="Lsm6/sSmF"/>
</dbReference>
<dbReference type="Pfam" id="PF01423">
    <property type="entry name" value="LSM"/>
    <property type="match status" value="1"/>
</dbReference>
<evidence type="ECO:0000313" key="12">
    <source>
        <dbReference type="Proteomes" id="UP000887574"/>
    </source>
</evidence>
<comment type="similarity">
    <text evidence="2 10">Belongs to the snRNP Sm proteins family. SmF/LSm6 subfamily.</text>
</comment>